<keyword evidence="2" id="KW-1185">Reference proteome</keyword>
<dbReference type="Gene3D" id="3.30.70.240">
    <property type="match status" value="1"/>
</dbReference>
<evidence type="ECO:0000313" key="1">
    <source>
        <dbReference type="EMBL" id="KIM70498.1"/>
    </source>
</evidence>
<dbReference type="EMBL" id="KN822004">
    <property type="protein sequence ID" value="KIM70498.1"/>
    <property type="molecule type" value="Genomic_DNA"/>
</dbReference>
<dbReference type="Proteomes" id="UP000053989">
    <property type="component" value="Unassembled WGS sequence"/>
</dbReference>
<protein>
    <submittedName>
        <fullName evidence="1">Uncharacterized protein</fullName>
    </submittedName>
</protein>
<reference evidence="2" key="2">
    <citation type="submission" date="2015-01" db="EMBL/GenBank/DDBJ databases">
        <title>Evolutionary Origins and Diversification of the Mycorrhizal Mutualists.</title>
        <authorList>
            <consortium name="DOE Joint Genome Institute"/>
            <consortium name="Mycorrhizal Genomics Consortium"/>
            <person name="Kohler A."/>
            <person name="Kuo A."/>
            <person name="Nagy L.G."/>
            <person name="Floudas D."/>
            <person name="Copeland A."/>
            <person name="Barry K.W."/>
            <person name="Cichocki N."/>
            <person name="Veneault-Fourrey C."/>
            <person name="LaButti K."/>
            <person name="Lindquist E.A."/>
            <person name="Lipzen A."/>
            <person name="Lundell T."/>
            <person name="Morin E."/>
            <person name="Murat C."/>
            <person name="Riley R."/>
            <person name="Ohm R."/>
            <person name="Sun H."/>
            <person name="Tunlid A."/>
            <person name="Henrissat B."/>
            <person name="Grigoriev I.V."/>
            <person name="Hibbett D.S."/>
            <person name="Martin F."/>
        </authorList>
    </citation>
    <scope>NUCLEOTIDE SEQUENCE [LARGE SCALE GENOMIC DNA]</scope>
    <source>
        <strain evidence="2">Foug A</strain>
    </source>
</reference>
<dbReference type="OrthoDB" id="3262259at2759"/>
<accession>A0A0C3A9S0</accession>
<reference evidence="1 2" key="1">
    <citation type="submission" date="2014-04" db="EMBL/GenBank/DDBJ databases">
        <authorList>
            <consortium name="DOE Joint Genome Institute"/>
            <person name="Kuo A."/>
            <person name="Kohler A."/>
            <person name="Nagy L.G."/>
            <person name="Floudas D."/>
            <person name="Copeland A."/>
            <person name="Barry K.W."/>
            <person name="Cichocki N."/>
            <person name="Veneault-Fourrey C."/>
            <person name="LaButti K."/>
            <person name="Lindquist E.A."/>
            <person name="Lipzen A."/>
            <person name="Lundell T."/>
            <person name="Morin E."/>
            <person name="Murat C."/>
            <person name="Sun H."/>
            <person name="Tunlid A."/>
            <person name="Henrissat B."/>
            <person name="Grigoriev I.V."/>
            <person name="Hibbett D.S."/>
            <person name="Martin F."/>
            <person name="Nordberg H.P."/>
            <person name="Cantor M.N."/>
            <person name="Hua S.X."/>
        </authorList>
    </citation>
    <scope>NUCLEOTIDE SEQUENCE [LARGE SCALE GENOMIC DNA]</scope>
    <source>
        <strain evidence="1 2">Foug A</strain>
    </source>
</reference>
<evidence type="ECO:0000313" key="2">
    <source>
        <dbReference type="Proteomes" id="UP000053989"/>
    </source>
</evidence>
<dbReference type="InParanoid" id="A0A0C3A9S0"/>
<proteinExistence type="predicted"/>
<dbReference type="HOGENOM" id="CLU_103878_1_0_1"/>
<organism evidence="1 2">
    <name type="scientific">Scleroderma citrinum Foug A</name>
    <dbReference type="NCBI Taxonomy" id="1036808"/>
    <lineage>
        <taxon>Eukaryota</taxon>
        <taxon>Fungi</taxon>
        <taxon>Dikarya</taxon>
        <taxon>Basidiomycota</taxon>
        <taxon>Agaricomycotina</taxon>
        <taxon>Agaricomycetes</taxon>
        <taxon>Agaricomycetidae</taxon>
        <taxon>Boletales</taxon>
        <taxon>Sclerodermatineae</taxon>
        <taxon>Sclerodermataceae</taxon>
        <taxon>Scleroderma</taxon>
    </lineage>
</organism>
<sequence length="130" mass="14816">MDPDEILIPMAVFEELMGLPFGSYGIAYDISTQRTQDNVPHGWHANRSNTYDELVNLLLAAGYQQDQLSVWICDDTTATQAYWTMLSLSRVRPSGKLETTIQGLKMYHVFNQEFDITEYMQLGGIYSPIL</sequence>
<name>A0A0C3A9S0_9AGAM</name>
<gene>
    <name evidence="1" type="ORF">SCLCIDRAFT_101105</name>
</gene>
<dbReference type="AlphaFoldDB" id="A0A0C3A9S0"/>